<gene>
    <name evidence="1" type="ORF">BDN72DRAFT_123532</name>
</gene>
<organism evidence="1 2">
    <name type="scientific">Pluteus cervinus</name>
    <dbReference type="NCBI Taxonomy" id="181527"/>
    <lineage>
        <taxon>Eukaryota</taxon>
        <taxon>Fungi</taxon>
        <taxon>Dikarya</taxon>
        <taxon>Basidiomycota</taxon>
        <taxon>Agaricomycotina</taxon>
        <taxon>Agaricomycetes</taxon>
        <taxon>Agaricomycetidae</taxon>
        <taxon>Agaricales</taxon>
        <taxon>Pluteineae</taxon>
        <taxon>Pluteaceae</taxon>
        <taxon>Pluteus</taxon>
    </lineage>
</organism>
<proteinExistence type="predicted"/>
<dbReference type="EMBL" id="ML208271">
    <property type="protein sequence ID" value="TFK74072.1"/>
    <property type="molecule type" value="Genomic_DNA"/>
</dbReference>
<protein>
    <submittedName>
        <fullName evidence="1">Polygalacturonase</fullName>
    </submittedName>
</protein>
<keyword evidence="2" id="KW-1185">Reference proteome</keyword>
<reference evidence="1 2" key="1">
    <citation type="journal article" date="2019" name="Nat. Ecol. Evol.">
        <title>Megaphylogeny resolves global patterns of mushroom evolution.</title>
        <authorList>
            <person name="Varga T."/>
            <person name="Krizsan K."/>
            <person name="Foldi C."/>
            <person name="Dima B."/>
            <person name="Sanchez-Garcia M."/>
            <person name="Sanchez-Ramirez S."/>
            <person name="Szollosi G.J."/>
            <person name="Szarkandi J.G."/>
            <person name="Papp V."/>
            <person name="Albert L."/>
            <person name="Andreopoulos W."/>
            <person name="Angelini C."/>
            <person name="Antonin V."/>
            <person name="Barry K.W."/>
            <person name="Bougher N.L."/>
            <person name="Buchanan P."/>
            <person name="Buyck B."/>
            <person name="Bense V."/>
            <person name="Catcheside P."/>
            <person name="Chovatia M."/>
            <person name="Cooper J."/>
            <person name="Damon W."/>
            <person name="Desjardin D."/>
            <person name="Finy P."/>
            <person name="Geml J."/>
            <person name="Haridas S."/>
            <person name="Hughes K."/>
            <person name="Justo A."/>
            <person name="Karasinski D."/>
            <person name="Kautmanova I."/>
            <person name="Kiss B."/>
            <person name="Kocsube S."/>
            <person name="Kotiranta H."/>
            <person name="LaButti K.M."/>
            <person name="Lechner B.E."/>
            <person name="Liimatainen K."/>
            <person name="Lipzen A."/>
            <person name="Lukacs Z."/>
            <person name="Mihaltcheva S."/>
            <person name="Morgado L.N."/>
            <person name="Niskanen T."/>
            <person name="Noordeloos M.E."/>
            <person name="Ohm R.A."/>
            <person name="Ortiz-Santana B."/>
            <person name="Ovrebo C."/>
            <person name="Racz N."/>
            <person name="Riley R."/>
            <person name="Savchenko A."/>
            <person name="Shiryaev A."/>
            <person name="Soop K."/>
            <person name="Spirin V."/>
            <person name="Szebenyi C."/>
            <person name="Tomsovsky M."/>
            <person name="Tulloss R.E."/>
            <person name="Uehling J."/>
            <person name="Grigoriev I.V."/>
            <person name="Vagvolgyi C."/>
            <person name="Papp T."/>
            <person name="Martin F.M."/>
            <person name="Miettinen O."/>
            <person name="Hibbett D.S."/>
            <person name="Nagy L.G."/>
        </authorList>
    </citation>
    <scope>NUCLEOTIDE SEQUENCE [LARGE SCALE GENOMIC DNA]</scope>
    <source>
        <strain evidence="1 2">NL-1719</strain>
    </source>
</reference>
<sequence length="362" mass="37465">MSNILVTLLALGLASSVKGGCIGEISSLDDVPTAQTCSTVNINSFTVPPGVGFTLNLTNGATVNLNGNVLFGNMSWSGPLFTVSGDNITFNGNGNIFDGGGPFYWDGLGGNGGVEKPAPMMKIKISGTYSNVVVLNSPERAYSVSNPGPLVMRNLIVDDSQGDVPNAQSNGLPAGHNTDGFDVSTTNLVIQDSLVHNQDDCLAVNRGSNIVFTRNTCINGHGISIGSIASNVTVDGVIISNNIIIDNDQALRIKADATSIGSIVTNITYSGNIAIGMRMFGILIDQSYPDTLGVPGNGVIISDINFISPQTVIEVDSGADQIAINCGIGSCEGLWNFADLSVIGGIEGPINNFTGVEGFTQT</sequence>
<dbReference type="Proteomes" id="UP000308600">
    <property type="component" value="Unassembled WGS sequence"/>
</dbReference>
<evidence type="ECO:0000313" key="2">
    <source>
        <dbReference type="Proteomes" id="UP000308600"/>
    </source>
</evidence>
<evidence type="ECO:0000313" key="1">
    <source>
        <dbReference type="EMBL" id="TFK74072.1"/>
    </source>
</evidence>
<name>A0ACD3B924_9AGAR</name>
<accession>A0ACD3B924</accession>